<comment type="caution">
    <text evidence="1">The sequence shown here is derived from an EMBL/GenBank/DDBJ whole genome shotgun (WGS) entry which is preliminary data.</text>
</comment>
<organism evidence="1 2">
    <name type="scientific">Paramuribaculum intestinale</name>
    <dbReference type="NCBI Taxonomy" id="2094151"/>
    <lineage>
        <taxon>Bacteria</taxon>
        <taxon>Pseudomonadati</taxon>
        <taxon>Bacteroidota</taxon>
        <taxon>Bacteroidia</taxon>
        <taxon>Bacteroidales</taxon>
        <taxon>Muribaculaceae</taxon>
        <taxon>Paramuribaculum</taxon>
    </lineage>
</organism>
<accession>A0A2V1IVG2</accession>
<dbReference type="Proteomes" id="UP000244925">
    <property type="component" value="Unassembled WGS sequence"/>
</dbReference>
<dbReference type="AlphaFoldDB" id="A0A2V1IVG2"/>
<evidence type="ECO:0000313" key="2">
    <source>
        <dbReference type="Proteomes" id="UP000244925"/>
    </source>
</evidence>
<proteinExistence type="predicted"/>
<sequence length="233" mass="27509">MDIHNKIIVEVGNATFLPHGFFQRGKSRTWLYDCGYCVVLIEFQPSAYSRGSFCNVGIDFLFDTFTPLYSTLCFSYGWKRIHVNKSGFVEYVGNDSIFREEIFKFATYALKYAESLIKFQSLNYANWEFVKLLWLKRFKALRGKWNGPVHDYYYAAMIKFLIGNYDSGVRILQKWNLRNGTRDEWMNKIYMTFCESNLTANQAKSIVVEMVNKRRKLFQSKPSYKKLEGEFLL</sequence>
<evidence type="ECO:0008006" key="3">
    <source>
        <dbReference type="Google" id="ProtNLM"/>
    </source>
</evidence>
<dbReference type="RefSeq" id="WP_107036468.1">
    <property type="nucleotide sequence ID" value="NZ_CAPVKT010000009.1"/>
</dbReference>
<evidence type="ECO:0000313" key="1">
    <source>
        <dbReference type="EMBL" id="PWB06709.1"/>
    </source>
</evidence>
<dbReference type="EMBL" id="PUBV01000020">
    <property type="protein sequence ID" value="PWB06709.1"/>
    <property type="molecule type" value="Genomic_DNA"/>
</dbReference>
<gene>
    <name evidence="1" type="ORF">C5O25_09295</name>
</gene>
<keyword evidence="2" id="KW-1185">Reference proteome</keyword>
<protein>
    <recommendedName>
        <fullName evidence="3">DUF4304 domain-containing protein</fullName>
    </recommendedName>
</protein>
<name>A0A2V1IVG2_9BACT</name>
<reference evidence="2" key="1">
    <citation type="submission" date="2018-02" db="EMBL/GenBank/DDBJ databases">
        <authorList>
            <person name="Clavel T."/>
            <person name="Strowig T."/>
        </authorList>
    </citation>
    <scope>NUCLEOTIDE SEQUENCE [LARGE SCALE GENOMIC DNA]</scope>
    <source>
        <strain evidence="2">DSM 100764</strain>
    </source>
</reference>